<dbReference type="Proteomes" id="UP000034883">
    <property type="component" value="Chromosome"/>
</dbReference>
<gene>
    <name evidence="2" type="ORF">DB32_007109</name>
</gene>
<protein>
    <submittedName>
        <fullName evidence="2">Uncharacterized protein</fullName>
    </submittedName>
</protein>
<feature type="region of interest" description="Disordered" evidence="1">
    <location>
        <begin position="34"/>
        <end position="80"/>
    </location>
</feature>
<dbReference type="STRING" id="927083.DB32_007109"/>
<proteinExistence type="predicted"/>
<feature type="compositionally biased region" description="Basic and acidic residues" evidence="1">
    <location>
        <begin position="60"/>
        <end position="73"/>
    </location>
</feature>
<evidence type="ECO:0000256" key="1">
    <source>
        <dbReference type="SAM" id="MobiDB-lite"/>
    </source>
</evidence>
<accession>A0A0F6YLJ5</accession>
<dbReference type="KEGG" id="samy:DB32_007109"/>
<sequence>MTGATIRGQSEHVHTSSSRPVLVCTLVLALAGCGSSSGDEADASTRDAGPSPTDGGSIDAARDAGDDADHDAGAPDAGPWEVPDYTLRVFTSPSGMPVATPYGMNDEGMIVGNAGPEPWSPDSIPIAVGVDDAAIDPLETERGLLAYAHDADDGGRVVGEHDRQPHLWEADGRRVPLQVPEGFFSGAARAIGESGIIAGSYADHDDPPPPVGPRPVAWASASATPVEFLLLDREEPVGQAVAIAGGRIVGSLTSRDGMFAVVWDSLASEPTPLPRPEGALGTEAFGANERGDVVGRALFEGNRVEAYAYWRASDEPAVLGAPEGATESGYAEAHDVDERGVVVGTARVAPGVVHAMLWAAGEAIDLDAHVTTRPAGVRAIVSAAAIDTSGRIAVEVLLDGAQADLPRAIGVLTPVE</sequence>
<dbReference type="PROSITE" id="PS51257">
    <property type="entry name" value="PROKAR_LIPOPROTEIN"/>
    <property type="match status" value="1"/>
</dbReference>
<keyword evidence="3" id="KW-1185">Reference proteome</keyword>
<evidence type="ECO:0000313" key="3">
    <source>
        <dbReference type="Proteomes" id="UP000034883"/>
    </source>
</evidence>
<reference evidence="2 3" key="1">
    <citation type="submission" date="2015-03" db="EMBL/GenBank/DDBJ databases">
        <title>Genome assembly of Sandaracinus amylolyticus DSM 53668.</title>
        <authorList>
            <person name="Sharma G."/>
            <person name="Subramanian S."/>
        </authorList>
    </citation>
    <scope>NUCLEOTIDE SEQUENCE [LARGE SCALE GENOMIC DNA]</scope>
    <source>
        <strain evidence="2 3">DSM 53668</strain>
    </source>
</reference>
<name>A0A0F6YLJ5_9BACT</name>
<organism evidence="2 3">
    <name type="scientific">Sandaracinus amylolyticus</name>
    <dbReference type="NCBI Taxonomy" id="927083"/>
    <lineage>
        <taxon>Bacteria</taxon>
        <taxon>Pseudomonadati</taxon>
        <taxon>Myxococcota</taxon>
        <taxon>Polyangia</taxon>
        <taxon>Polyangiales</taxon>
        <taxon>Sandaracinaceae</taxon>
        <taxon>Sandaracinus</taxon>
    </lineage>
</organism>
<dbReference type="AlphaFoldDB" id="A0A0F6YLJ5"/>
<evidence type="ECO:0000313" key="2">
    <source>
        <dbReference type="EMBL" id="AKF09960.1"/>
    </source>
</evidence>
<dbReference type="EMBL" id="CP011125">
    <property type="protein sequence ID" value="AKF09960.1"/>
    <property type="molecule type" value="Genomic_DNA"/>
</dbReference>